<dbReference type="OrthoDB" id="1467561at2"/>
<dbReference type="SMART" id="SM00365">
    <property type="entry name" value="LRR_SD22"/>
    <property type="match status" value="3"/>
</dbReference>
<reference evidence="6 7" key="1">
    <citation type="submission" date="2016-10" db="EMBL/GenBank/DDBJ databases">
        <authorList>
            <person name="Varghese N."/>
            <person name="Submissions S."/>
        </authorList>
    </citation>
    <scope>NUCLEOTIDE SEQUENCE [LARGE SCALE GENOMIC DNA]</scope>
    <source>
        <strain evidence="6 7">BS2775</strain>
    </source>
</reference>
<feature type="coiled-coil region" evidence="3">
    <location>
        <begin position="1381"/>
        <end position="1408"/>
    </location>
</feature>
<dbReference type="SMART" id="SM00369">
    <property type="entry name" value="LRR_TYP"/>
    <property type="match status" value="7"/>
</dbReference>
<evidence type="ECO:0000313" key="6">
    <source>
        <dbReference type="EMBL" id="SDU04240.1"/>
    </source>
</evidence>
<dbReference type="Gene3D" id="3.80.10.10">
    <property type="entry name" value="Ribonuclease Inhibitor"/>
    <property type="match status" value="2"/>
</dbReference>
<evidence type="ECO:0000256" key="3">
    <source>
        <dbReference type="SAM" id="Coils"/>
    </source>
</evidence>
<dbReference type="Pfam" id="PF13855">
    <property type="entry name" value="LRR_8"/>
    <property type="match status" value="1"/>
</dbReference>
<gene>
    <name evidence="6" type="ORF">SAMN04490197_2296</name>
</gene>
<dbReference type="InterPro" id="IPR050216">
    <property type="entry name" value="LRR_domain-containing"/>
</dbReference>
<name>A0A1H2FA14_9PSED</name>
<keyword evidence="2" id="KW-0677">Repeat</keyword>
<organism evidence="6 7">
    <name type="scientific">Pseudomonas orientalis</name>
    <dbReference type="NCBI Taxonomy" id="76758"/>
    <lineage>
        <taxon>Bacteria</taxon>
        <taxon>Pseudomonadati</taxon>
        <taxon>Pseudomonadota</taxon>
        <taxon>Gammaproteobacteria</taxon>
        <taxon>Pseudomonadales</taxon>
        <taxon>Pseudomonadaceae</taxon>
        <taxon>Pseudomonas</taxon>
    </lineage>
</organism>
<dbReference type="SUPFAM" id="SSF52058">
    <property type="entry name" value="L domain-like"/>
    <property type="match status" value="1"/>
</dbReference>
<evidence type="ECO:0000313" key="7">
    <source>
        <dbReference type="Proteomes" id="UP000183653"/>
    </source>
</evidence>
<evidence type="ECO:0000256" key="4">
    <source>
        <dbReference type="SAM" id="MobiDB-lite"/>
    </source>
</evidence>
<dbReference type="GO" id="GO:0005737">
    <property type="term" value="C:cytoplasm"/>
    <property type="evidence" value="ECO:0007669"/>
    <property type="project" value="TreeGrafter"/>
</dbReference>
<dbReference type="InterPro" id="IPR003591">
    <property type="entry name" value="Leu-rich_rpt_typical-subtyp"/>
</dbReference>
<feature type="domain" description="Dermonecrotic toxin N-terminal" evidence="5">
    <location>
        <begin position="84"/>
        <end position="346"/>
    </location>
</feature>
<evidence type="ECO:0000256" key="2">
    <source>
        <dbReference type="ARBA" id="ARBA00022737"/>
    </source>
</evidence>
<keyword evidence="3" id="KW-0175">Coiled coil</keyword>
<dbReference type="InterPro" id="IPR032675">
    <property type="entry name" value="LRR_dom_sf"/>
</dbReference>
<dbReference type="PROSITE" id="PS51450">
    <property type="entry name" value="LRR"/>
    <property type="match status" value="3"/>
</dbReference>
<keyword evidence="7" id="KW-1185">Reference proteome</keyword>
<feature type="region of interest" description="Disordered" evidence="4">
    <location>
        <begin position="1657"/>
        <end position="1682"/>
    </location>
</feature>
<dbReference type="InterPro" id="IPR046673">
    <property type="entry name" value="ToxA_N"/>
</dbReference>
<evidence type="ECO:0000259" key="5">
    <source>
        <dbReference type="Pfam" id="PF20178"/>
    </source>
</evidence>
<sequence length="1682" mass="187562">MPTTTSTAIIQQLLDAANTAPAGLHTHLPAWLGNASASRRQALKDASLVFNDWWANAGRPQQADLKQALARSWTAQNEVDTVFESLQSPQAFATPRLQQALKTRFGLELDVATTYLRLYTARTIPLFPVESGGFKVWTVPLVEAALHNFDADESEDSAFTAESSFVSQPSAAGHFDTLPLLRDTISIAQFIGLCRELDIGRHYQAYLKTCFGFNDVKLKATLRDKVIDSLKAQAQTDVHLARLKKDASESVLRTLQAQLKGTRGLTLGGKILLNHDLSLMGAPLTGIVLFAADLEVHQSAVPLVAYIPGDPQSPLKYYPDGAAFMHDLTAKLRDADYQAFFSRFVNQEHRGYFFADLNARLSQVVWHQPRKGDPRPPWREAPVARPNLQFYATKISADLYQHLYENKLNKLLNDARVTAVSTADADSKARWQRWDIVQKIGQAILEIAAFIATPFVPPLGALMLGYTAYQLLDEVFEGVLDWAEGLKHQAFAHLMSILEQMVQLGMFAVGAPIAEGLLREALPADVWAFFERFTPVTTDGKTRLWHPDLGAYAHDIQLTAGSRPSREGLHAYADKQILRLEGQHFAVEQHASGTRLLHPRRPHAYRPRVYGNGKGAWVTQVERPLTWDHQTLLRRLGSPADALDDARLEHALQISGTDDGVLRKLYMDHQPLPPMLADTLKRLHIDQQLQAFIEQMNSDDPLHYQKADPQTQLWLLSQTGVWPESRTLRFLNADGETVWEHKGRDNAAVAQIHEAQMNRGDLLKTVLETLDESERKTLLEEDFDPPTTQLHLRAAKLRKQLARQAQASRASMFDSRYRGLEITDDPRLQKLIDTVSGLTTSAAEEVLLGATGQELLDIDQGSVPEHLVQRARWAAHHIRICRAYEGLYLHAQEHSDTHRVALHALENLPGWSPDVRLVVRDYNRSGRVRDVIGSAQAPVQRTLVRTIDGDYIPEDSKGALLSETDFYTAVLQALPDAQRDALGIHIGQGPLLRQTLRQYTPTREAVGALLAEAPLLKPAYDPRVMRLPGGMEGYDASQPVPGGSGAPSLEQRLHDLYPSLSNAEVSSVLLAMHNHPGTPLQTLQQLKHDFLRLHTQLITWQQNTPRTFLDTHIPLARWRICAEQQNRFLWARKLIRAWRHETPVDPHHPGGRLLQLNQPVYGELPELDAPFGHITALELRGYLTTRGTTGFLAGFPNLRTLNISDIALRTLPGEITALAHLDALTLRNCMLSLTLPTRASLANLRHLHTLDLANNPLTLAPNLEQMAELRNLDLSQTGLSLLPRSLLERPRLMSANLSGNQISRLPEALFALPADAAKAYDFSDNPFTRTTLERIKSYCQNTGDHFGADAHPAERRLAQALYPIFTANEANQFIFSLPGGLDDSMAILVRLKADYERLQADLEEWVVNTPARYPFTDVPMDEQVQAQQQLLRRELKTLLERTWRRETSLDSDQEPPTTLHEMECTVPLLGDLPPLNVDFNHVSKLEFRGDDSTSIAAGFLERFPNVQSLLIHRYALKDIPGAVLKLPKLKSLSLTRSQIRLTTASADALSDLHNLEYLDLSDNPLGIAPDVSNMRGLTALMVENAGLTTVPRGTFNLSALEQLNLSDNQITELPTDILELDADQADGFDLSDNPLSPAAVAMLRRYYQRTAVSFGVPEARQAPPPGIDPDSESVSSEAEVDE</sequence>
<feature type="compositionally biased region" description="Low complexity" evidence="4">
    <location>
        <begin position="1672"/>
        <end position="1682"/>
    </location>
</feature>
<dbReference type="InterPro" id="IPR001611">
    <property type="entry name" value="Leu-rich_rpt"/>
</dbReference>
<dbReference type="Proteomes" id="UP000183653">
    <property type="component" value="Chromosome I"/>
</dbReference>
<dbReference type="PANTHER" id="PTHR48051:SF1">
    <property type="entry name" value="RAS SUPPRESSOR PROTEIN 1"/>
    <property type="match status" value="1"/>
</dbReference>
<dbReference type="Pfam" id="PF20178">
    <property type="entry name" value="ToxA_N"/>
    <property type="match status" value="1"/>
</dbReference>
<dbReference type="PANTHER" id="PTHR48051">
    <property type="match status" value="1"/>
</dbReference>
<proteinExistence type="predicted"/>
<keyword evidence="1" id="KW-0433">Leucine-rich repeat</keyword>
<dbReference type="EMBL" id="LT629782">
    <property type="protein sequence ID" value="SDU04240.1"/>
    <property type="molecule type" value="Genomic_DNA"/>
</dbReference>
<protein>
    <submittedName>
        <fullName evidence="6">Leucine rich repeat-containing protein</fullName>
    </submittedName>
</protein>
<evidence type="ECO:0000256" key="1">
    <source>
        <dbReference type="ARBA" id="ARBA00022614"/>
    </source>
</evidence>
<accession>A0A1H2FA14</accession>
<dbReference type="RefSeq" id="WP_057723724.1">
    <property type="nucleotide sequence ID" value="NZ_JYLM01000005.1"/>
</dbReference>